<evidence type="ECO:0000313" key="2">
    <source>
        <dbReference type="Proteomes" id="UP000008021"/>
    </source>
</evidence>
<keyword evidence="2" id="KW-1185">Reference proteome</keyword>
<dbReference type="Gramene" id="OMERI05G11610.1">
    <property type="protein sequence ID" value="OMERI05G11610.1"/>
    <property type="gene ID" value="OMERI05G11610"/>
</dbReference>
<sequence length="60" mass="7213">MHEEILSFLRRFTEFEVRHIYREGNCAGMWSERGGMPAAVWEKVDDDRRGVVHEHLRKNK</sequence>
<reference evidence="1" key="1">
    <citation type="submission" date="2015-04" db="UniProtKB">
        <authorList>
            <consortium name="EnsemblPlants"/>
        </authorList>
    </citation>
    <scope>IDENTIFICATION</scope>
</reference>
<reference evidence="1" key="2">
    <citation type="submission" date="2018-05" db="EMBL/GenBank/DDBJ databases">
        <title>OmerRS3 (Oryza meridionalis Reference Sequence Version 3).</title>
        <authorList>
            <person name="Zhang J."/>
            <person name="Kudrna D."/>
            <person name="Lee S."/>
            <person name="Talag J."/>
            <person name="Welchert J."/>
            <person name="Wing R.A."/>
        </authorList>
    </citation>
    <scope>NUCLEOTIDE SEQUENCE [LARGE SCALE GENOMIC DNA]</scope>
    <source>
        <strain evidence="1">cv. OR44</strain>
    </source>
</reference>
<protein>
    <submittedName>
        <fullName evidence="1">Uncharacterized protein</fullName>
    </submittedName>
</protein>
<dbReference type="AlphaFoldDB" id="A0A0E0DQC4"/>
<proteinExistence type="predicted"/>
<dbReference type="EnsemblPlants" id="OMERI05G11610.1">
    <property type="protein sequence ID" value="OMERI05G11610.1"/>
    <property type="gene ID" value="OMERI05G11610"/>
</dbReference>
<evidence type="ECO:0000313" key="1">
    <source>
        <dbReference type="EnsemblPlants" id="OMERI05G11610.1"/>
    </source>
</evidence>
<name>A0A0E0DQC4_9ORYZ</name>
<dbReference type="Proteomes" id="UP000008021">
    <property type="component" value="Chromosome 5"/>
</dbReference>
<organism evidence="1">
    <name type="scientific">Oryza meridionalis</name>
    <dbReference type="NCBI Taxonomy" id="40149"/>
    <lineage>
        <taxon>Eukaryota</taxon>
        <taxon>Viridiplantae</taxon>
        <taxon>Streptophyta</taxon>
        <taxon>Embryophyta</taxon>
        <taxon>Tracheophyta</taxon>
        <taxon>Spermatophyta</taxon>
        <taxon>Magnoliopsida</taxon>
        <taxon>Liliopsida</taxon>
        <taxon>Poales</taxon>
        <taxon>Poaceae</taxon>
        <taxon>BOP clade</taxon>
        <taxon>Oryzoideae</taxon>
        <taxon>Oryzeae</taxon>
        <taxon>Oryzinae</taxon>
        <taxon>Oryza</taxon>
    </lineage>
</organism>
<accession>A0A0E0DQC4</accession>
<dbReference type="HOGENOM" id="CLU_2709131_0_0_1"/>